<gene>
    <name evidence="1" type="ORF">CELE_W08A12.2</name>
    <name evidence="1 3" type="ORF">W08A12.2</name>
</gene>
<dbReference type="KEGG" id="cel:CELE_W08A12.2"/>
<evidence type="ECO:0000313" key="2">
    <source>
        <dbReference type="Proteomes" id="UP000001940"/>
    </source>
</evidence>
<dbReference type="ExpressionAtlas" id="A0A163VU83">
    <property type="expression patterns" value="baseline and differential"/>
</dbReference>
<protein>
    <submittedName>
        <fullName evidence="1">Neuropeptide-Like Protein</fullName>
    </submittedName>
</protein>
<evidence type="ECO:0000313" key="1">
    <source>
        <dbReference type="EMBL" id="SAP35598.1"/>
    </source>
</evidence>
<dbReference type="AGR" id="WB:WBGene00021079"/>
<proteinExistence type="predicted"/>
<dbReference type="EMBL" id="BX284605">
    <property type="protein sequence ID" value="SAP35598.1"/>
    <property type="molecule type" value="Genomic_DNA"/>
</dbReference>
<keyword evidence="2" id="KW-1185">Reference proteome</keyword>
<accession>A0A163VU83</accession>
<reference evidence="1 2" key="1">
    <citation type="journal article" date="1998" name="Science">
        <title>Genome sequence of the nematode C. elegans: a platform for investigating biology.</title>
        <authorList>
            <consortium name="The C. elegans sequencing consortium"/>
            <person name="Sulson J.E."/>
            <person name="Waterston R."/>
        </authorList>
    </citation>
    <scope>NUCLEOTIDE SEQUENCE [LARGE SCALE GENOMIC DNA]</scope>
    <source>
        <strain evidence="1 2">Bristol N2</strain>
    </source>
</reference>
<evidence type="ECO:0000313" key="3">
    <source>
        <dbReference type="WormBase" id="W08A12.2b"/>
    </source>
</evidence>
<dbReference type="GeneID" id="178786"/>
<name>A0A163VU83_CAEEL</name>
<sequence>MTEGRVNQNRILRPMRISP</sequence>
<dbReference type="AlphaFoldDB" id="A0A163VU83"/>
<dbReference type="CTD" id="178786"/>
<dbReference type="Bgee" id="WBGene00021079">
    <property type="expression patterns" value="Expressed in adult organism and 2 other cell types or tissues"/>
</dbReference>
<dbReference type="Proteomes" id="UP000001940">
    <property type="component" value="Chromosome V"/>
</dbReference>
<dbReference type="RefSeq" id="NP_001317836.1">
    <property type="nucleotide sequence ID" value="NM_001330802.1"/>
</dbReference>
<dbReference type="OrthoDB" id="10369888at2759"/>
<dbReference type="WormBase" id="W08A12.2b">
    <property type="protein sequence ID" value="CE51627"/>
    <property type="gene ID" value="WBGene00021079"/>
</dbReference>
<organism evidence="1 2">
    <name type="scientific">Caenorhabditis elegans</name>
    <dbReference type="NCBI Taxonomy" id="6239"/>
    <lineage>
        <taxon>Eukaryota</taxon>
        <taxon>Metazoa</taxon>
        <taxon>Ecdysozoa</taxon>
        <taxon>Nematoda</taxon>
        <taxon>Chromadorea</taxon>
        <taxon>Rhabditida</taxon>
        <taxon>Rhabditina</taxon>
        <taxon>Rhabditomorpha</taxon>
        <taxon>Rhabditoidea</taxon>
        <taxon>Rhabditidae</taxon>
        <taxon>Peloderinae</taxon>
        <taxon>Caenorhabditis</taxon>
    </lineage>
</organism>